<evidence type="ECO:0000256" key="7">
    <source>
        <dbReference type="SAM" id="Phobius"/>
    </source>
</evidence>
<feature type="transmembrane region" description="Helical" evidence="7">
    <location>
        <begin position="381"/>
        <end position="400"/>
    </location>
</feature>
<comment type="similarity">
    <text evidence="2">Belongs to the SLC13A/DASS transporter (TC 2.A.47) family. NADC subfamily.</text>
</comment>
<feature type="transmembrane region" description="Helical" evidence="7">
    <location>
        <begin position="12"/>
        <end position="31"/>
    </location>
</feature>
<dbReference type="Proteomes" id="UP000290572">
    <property type="component" value="Unassembled WGS sequence"/>
</dbReference>
<keyword evidence="6" id="KW-0406">Ion transport</keyword>
<evidence type="ECO:0000313" key="10">
    <source>
        <dbReference type="Proteomes" id="UP000290572"/>
    </source>
</evidence>
<dbReference type="EMBL" id="QBIY01013186">
    <property type="protein sequence ID" value="RXN10690.1"/>
    <property type="molecule type" value="Genomic_DNA"/>
</dbReference>
<comment type="subcellular location">
    <subcellularLocation>
        <location evidence="1">Membrane</location>
        <topology evidence="1">Multi-pass membrane protein</topology>
    </subcellularLocation>
</comment>
<evidence type="ECO:0000256" key="1">
    <source>
        <dbReference type="ARBA" id="ARBA00004141"/>
    </source>
</evidence>
<organism evidence="9 10">
    <name type="scientific">Labeo rohita</name>
    <name type="common">Indian major carp</name>
    <name type="synonym">Cyprinus rohita</name>
    <dbReference type="NCBI Taxonomy" id="84645"/>
    <lineage>
        <taxon>Eukaryota</taxon>
        <taxon>Metazoa</taxon>
        <taxon>Chordata</taxon>
        <taxon>Craniata</taxon>
        <taxon>Vertebrata</taxon>
        <taxon>Euteleostomi</taxon>
        <taxon>Actinopterygii</taxon>
        <taxon>Neopterygii</taxon>
        <taxon>Teleostei</taxon>
        <taxon>Ostariophysi</taxon>
        <taxon>Cypriniformes</taxon>
        <taxon>Cyprinidae</taxon>
        <taxon>Labeoninae</taxon>
        <taxon>Labeonini</taxon>
        <taxon>Labeo</taxon>
    </lineage>
</organism>
<gene>
    <name evidence="9" type="ORF">ROHU_028628</name>
    <name evidence="8" type="ORF">ROHU_030530</name>
</gene>
<dbReference type="GO" id="GO:0015138">
    <property type="term" value="F:fumarate transmembrane transporter activity"/>
    <property type="evidence" value="ECO:0007669"/>
    <property type="project" value="TreeGrafter"/>
</dbReference>
<evidence type="ECO:0000313" key="8">
    <source>
        <dbReference type="EMBL" id="RXN10690.1"/>
    </source>
</evidence>
<name>A0A498M0J3_LABRO</name>
<dbReference type="PANTHER" id="PTHR10283:SF82">
    <property type="entry name" value="SOLUTE CARRIER FAMILY 13 MEMBER 2"/>
    <property type="match status" value="1"/>
</dbReference>
<evidence type="ECO:0000256" key="4">
    <source>
        <dbReference type="ARBA" id="ARBA00022989"/>
    </source>
</evidence>
<evidence type="ECO:0000256" key="6">
    <source>
        <dbReference type="ARBA" id="ARBA00023201"/>
    </source>
</evidence>
<keyword evidence="6" id="KW-0739">Sodium transport</keyword>
<dbReference type="GO" id="GO:0015141">
    <property type="term" value="F:succinate transmembrane transporter activity"/>
    <property type="evidence" value="ECO:0007669"/>
    <property type="project" value="TreeGrafter"/>
</dbReference>
<keyword evidence="6" id="KW-0813">Transport</keyword>
<dbReference type="GO" id="GO:0015139">
    <property type="term" value="F:alpha-ketoglutarate transmembrane transporter activity"/>
    <property type="evidence" value="ECO:0007669"/>
    <property type="project" value="TreeGrafter"/>
</dbReference>
<accession>A0A498M0J3</accession>
<feature type="transmembrane region" description="Helical" evidence="7">
    <location>
        <begin position="406"/>
        <end position="428"/>
    </location>
</feature>
<dbReference type="GO" id="GO:0071285">
    <property type="term" value="P:cellular response to lithium ion"/>
    <property type="evidence" value="ECO:0007669"/>
    <property type="project" value="TreeGrafter"/>
</dbReference>
<feature type="transmembrane region" description="Helical" evidence="7">
    <location>
        <begin position="440"/>
        <end position="458"/>
    </location>
</feature>
<dbReference type="GO" id="GO:0005886">
    <property type="term" value="C:plasma membrane"/>
    <property type="evidence" value="ECO:0007669"/>
    <property type="project" value="TreeGrafter"/>
</dbReference>
<keyword evidence="3 7" id="KW-0812">Transmembrane</keyword>
<feature type="transmembrane region" description="Helical" evidence="7">
    <location>
        <begin position="208"/>
        <end position="230"/>
    </location>
</feature>
<keyword evidence="10" id="KW-1185">Reference proteome</keyword>
<feature type="transmembrane region" description="Helical" evidence="7">
    <location>
        <begin position="352"/>
        <end position="369"/>
    </location>
</feature>
<dbReference type="Pfam" id="PF00939">
    <property type="entry name" value="Na_sulph_symp"/>
    <property type="match status" value="3"/>
</dbReference>
<proteinExistence type="inferred from homology"/>
<evidence type="ECO:0000313" key="9">
    <source>
        <dbReference type="EMBL" id="RXN14349.1"/>
    </source>
</evidence>
<feature type="transmembrane region" description="Helical" evidence="7">
    <location>
        <begin position="112"/>
        <end position="139"/>
    </location>
</feature>
<feature type="transmembrane region" description="Helical" evidence="7">
    <location>
        <begin position="38"/>
        <end position="67"/>
    </location>
</feature>
<dbReference type="GO" id="GO:0017153">
    <property type="term" value="F:sodium:dicarboxylate symporter activity"/>
    <property type="evidence" value="ECO:0007669"/>
    <property type="project" value="TreeGrafter"/>
</dbReference>
<evidence type="ECO:0000256" key="2">
    <source>
        <dbReference type="ARBA" id="ARBA00006772"/>
    </source>
</evidence>
<keyword evidence="4 7" id="KW-1133">Transmembrane helix</keyword>
<dbReference type="InterPro" id="IPR001898">
    <property type="entry name" value="SLC13A/DASS"/>
</dbReference>
<dbReference type="PANTHER" id="PTHR10283">
    <property type="entry name" value="SOLUTE CARRIER FAMILY 13 MEMBER"/>
    <property type="match status" value="1"/>
</dbReference>
<evidence type="ECO:0000256" key="5">
    <source>
        <dbReference type="ARBA" id="ARBA00023136"/>
    </source>
</evidence>
<dbReference type="AlphaFoldDB" id="A0A498M0J3"/>
<protein>
    <submittedName>
        <fullName evidence="9">Solute carrier family 13 member 2</fullName>
    </submittedName>
</protein>
<evidence type="ECO:0000256" key="3">
    <source>
        <dbReference type="ARBA" id="ARBA00022692"/>
    </source>
</evidence>
<feature type="transmembrane region" description="Helical" evidence="7">
    <location>
        <begin position="269"/>
        <end position="288"/>
    </location>
</feature>
<sequence>MALALRWLWVNRNYFIIFITPFLILPLPLVIPTPEARCGFAIILMALYWCTECMPLAVTALLPVILFPLMGIMESGKVCVEYLKDTNMLFIGGLLVAIAVEHWNLHKRIALSVLLVVGVRPALLMMGFMIVTAFLSMWISNTATTAMMLPISQAVLEQLSATEADADEKEIRGGRDNQAFELAEVSIKQPIDNITEDKPNKNNDVINFASWFGFAFPNMVLMLALSWFWLQFMYLGFNFKKSFGCGSKNEGDKDAYRVMKNEYKKLGKMSFAEVAVLVIFVILVILWFTREPGFMPGWATELFNQDGQYVTDGTVAIFMSTLFFVIPSQLNCSCLVSGLSKWLGESLAPLKSIPPFAISLILCFLVGTFTECSSNTATTTLFLPILASMATTIGLHPLYVMLPCTISASLAFMLPVATPPNAIAFSYGNLKVLDMAKAGFMLNIIGILSINLGINTWGKAMFNLGTFPSWANATNVTSTP</sequence>
<feature type="transmembrane region" description="Helical" evidence="7">
    <location>
        <begin position="87"/>
        <end position="105"/>
    </location>
</feature>
<keyword evidence="6" id="KW-0915">Sodium</keyword>
<dbReference type="STRING" id="84645.A0A498M0J3"/>
<reference evidence="9 10" key="1">
    <citation type="submission" date="2018-03" db="EMBL/GenBank/DDBJ databases">
        <title>Draft genome sequence of Rohu Carp (Labeo rohita).</title>
        <authorList>
            <person name="Das P."/>
            <person name="Kushwaha B."/>
            <person name="Joshi C.G."/>
            <person name="Kumar D."/>
            <person name="Nagpure N.S."/>
            <person name="Sahoo L."/>
            <person name="Das S.P."/>
            <person name="Bit A."/>
            <person name="Patnaik S."/>
            <person name="Meher P.K."/>
            <person name="Jayasankar P."/>
            <person name="Koringa P.G."/>
            <person name="Patel N.V."/>
            <person name="Hinsu A.T."/>
            <person name="Kumar R."/>
            <person name="Pandey M."/>
            <person name="Agarwal S."/>
            <person name="Srivastava S."/>
            <person name="Singh M."/>
            <person name="Iquebal M.A."/>
            <person name="Jaiswal S."/>
            <person name="Angadi U.B."/>
            <person name="Kumar N."/>
            <person name="Raza M."/>
            <person name="Shah T.M."/>
            <person name="Rai A."/>
            <person name="Jena J.K."/>
        </authorList>
    </citation>
    <scope>NUCLEOTIDE SEQUENCE [LARGE SCALE GENOMIC DNA]</scope>
    <source>
        <strain evidence="9">DASCIFA01</strain>
        <tissue evidence="9">Testis</tissue>
    </source>
</reference>
<comment type="caution">
    <text evidence="9">The sequence shown here is derived from an EMBL/GenBank/DDBJ whole genome shotgun (WGS) entry which is preliminary data.</text>
</comment>
<dbReference type="EMBL" id="QBIY01012909">
    <property type="protein sequence ID" value="RXN14349.1"/>
    <property type="molecule type" value="Genomic_DNA"/>
</dbReference>
<keyword evidence="5 7" id="KW-0472">Membrane</keyword>